<proteinExistence type="inferred from homology"/>
<gene>
    <name evidence="2" type="ORF">DEH80_05910</name>
</gene>
<dbReference type="AlphaFoldDB" id="A0A363ULT2"/>
<keyword evidence="3" id="KW-1185">Reference proteome</keyword>
<comment type="caution">
    <text evidence="2">The sequence shown here is derived from an EMBL/GenBank/DDBJ whole genome shotgun (WGS) entry which is preliminary data.</text>
</comment>
<keyword evidence="2" id="KW-0808">Transferase</keyword>
<dbReference type="GO" id="GO:0016757">
    <property type="term" value="F:glycosyltransferase activity"/>
    <property type="evidence" value="ECO:0007669"/>
    <property type="project" value="UniProtKB-KW"/>
</dbReference>
<organism evidence="2 3">
    <name type="scientific">Abyssibacter profundi</name>
    <dbReference type="NCBI Taxonomy" id="2182787"/>
    <lineage>
        <taxon>Bacteria</taxon>
        <taxon>Pseudomonadati</taxon>
        <taxon>Pseudomonadota</taxon>
        <taxon>Gammaproteobacteria</taxon>
        <taxon>Chromatiales</taxon>
        <taxon>Oceanococcaceae</taxon>
        <taxon>Abyssibacter</taxon>
    </lineage>
</organism>
<evidence type="ECO:0000313" key="2">
    <source>
        <dbReference type="EMBL" id="PWN56373.1"/>
    </source>
</evidence>
<dbReference type="PANTHER" id="PTHR47505:SF1">
    <property type="entry name" value="DNA UTILIZATION PROTEIN YHGH"/>
    <property type="match status" value="1"/>
</dbReference>
<dbReference type="SUPFAM" id="SSF53271">
    <property type="entry name" value="PRTase-like"/>
    <property type="match status" value="1"/>
</dbReference>
<accession>A0A363ULT2</accession>
<sequence>MPAFDRVLAPLLYAPPVSTAIQALKFRQDISAGRRLADWLHRTLPDIGSPDLAIPVPLHAARTRERGFNQALEIARPLCRRRGWTLVPDGVRRVRSTAAQTRLDAAARRRNLRNAFALNQTVEGARVFVIDDVVTTGATTSSLAHALHQAGAADVVVIAAARTPHADSDQNANSSTTASK</sequence>
<dbReference type="InterPro" id="IPR029057">
    <property type="entry name" value="PRTase-like"/>
</dbReference>
<dbReference type="EMBL" id="QEQK01000005">
    <property type="protein sequence ID" value="PWN56373.1"/>
    <property type="molecule type" value="Genomic_DNA"/>
</dbReference>
<dbReference type="InterPro" id="IPR000836">
    <property type="entry name" value="PRTase_dom"/>
</dbReference>
<dbReference type="CDD" id="cd06223">
    <property type="entry name" value="PRTases_typeI"/>
    <property type="match status" value="1"/>
</dbReference>
<dbReference type="PANTHER" id="PTHR47505">
    <property type="entry name" value="DNA UTILIZATION PROTEIN YHGH"/>
    <property type="match status" value="1"/>
</dbReference>
<name>A0A363ULT2_9GAMM</name>
<evidence type="ECO:0000256" key="1">
    <source>
        <dbReference type="ARBA" id="ARBA00008007"/>
    </source>
</evidence>
<reference evidence="2 3" key="1">
    <citation type="submission" date="2018-05" db="EMBL/GenBank/DDBJ databases">
        <title>Abyssibacter profundi OUC007T gen. nov., sp. nov, a marine bacterium isolated from seawater of the Mariana Trench.</title>
        <authorList>
            <person name="Zhou S."/>
        </authorList>
    </citation>
    <scope>NUCLEOTIDE SEQUENCE [LARGE SCALE GENOMIC DNA]</scope>
    <source>
        <strain evidence="2 3">OUC007</strain>
    </source>
</reference>
<dbReference type="Proteomes" id="UP000251800">
    <property type="component" value="Unassembled WGS sequence"/>
</dbReference>
<protein>
    <submittedName>
        <fullName evidence="2">Amidophosphoribosyltransferase</fullName>
    </submittedName>
</protein>
<evidence type="ECO:0000313" key="3">
    <source>
        <dbReference type="Proteomes" id="UP000251800"/>
    </source>
</evidence>
<dbReference type="InterPro" id="IPR051910">
    <property type="entry name" value="ComF/GntX_DNA_util-trans"/>
</dbReference>
<dbReference type="OrthoDB" id="9793412at2"/>
<dbReference type="Gene3D" id="3.40.50.2020">
    <property type="match status" value="1"/>
</dbReference>
<comment type="similarity">
    <text evidence="1">Belongs to the ComF/GntX family.</text>
</comment>
<keyword evidence="2" id="KW-0328">Glycosyltransferase</keyword>